<dbReference type="InterPro" id="IPR043502">
    <property type="entry name" value="DNA/RNA_pol_sf"/>
</dbReference>
<evidence type="ECO:0000259" key="1">
    <source>
        <dbReference type="Pfam" id="PF07727"/>
    </source>
</evidence>
<sequence>MDVVTAFLNGHLDKDIYMEPPEGFVKPGEEHLSTLDPCVFMRLQQELEILVVYIDDLILITESMESMKELKLALKKRYKMKDMGELFYILGISVIQDKEKNCALLHQKHYIEAILQKYGMHDASPVATPTDANVKLKKNDGVSNPVNLSTYQSMVGSLLYAAMAT</sequence>
<dbReference type="Pfam" id="PF07727">
    <property type="entry name" value="RVT_2"/>
    <property type="match status" value="1"/>
</dbReference>
<name>A0A498L1I8_LABRO</name>
<dbReference type="STRING" id="84645.A0A498L1I8"/>
<dbReference type="AlphaFoldDB" id="A0A498L1I8"/>
<keyword evidence="4" id="KW-1185">Reference proteome</keyword>
<dbReference type="EMBL" id="QBIY01012592">
    <property type="protein sequence ID" value="RXN22448.1"/>
    <property type="molecule type" value="Genomic_DNA"/>
</dbReference>
<dbReference type="Proteomes" id="UP000290572">
    <property type="component" value="Unassembled WGS sequence"/>
</dbReference>
<protein>
    <submittedName>
        <fullName evidence="2">Retrovirus-related Pol poly from transposon TNT 1-94</fullName>
    </submittedName>
</protein>
<accession>A0A498L1I8</accession>
<gene>
    <name evidence="3" type="ORF">ROHU_006740</name>
    <name evidence="2" type="ORF">ROHU_013798</name>
</gene>
<proteinExistence type="predicted"/>
<evidence type="ECO:0000313" key="2">
    <source>
        <dbReference type="EMBL" id="RXN02292.1"/>
    </source>
</evidence>
<feature type="domain" description="Reverse transcriptase Ty1/copia-type" evidence="1">
    <location>
        <begin position="38"/>
        <end position="130"/>
    </location>
</feature>
<organism evidence="2 4">
    <name type="scientific">Labeo rohita</name>
    <name type="common">Indian major carp</name>
    <name type="synonym">Cyprinus rohita</name>
    <dbReference type="NCBI Taxonomy" id="84645"/>
    <lineage>
        <taxon>Eukaryota</taxon>
        <taxon>Metazoa</taxon>
        <taxon>Chordata</taxon>
        <taxon>Craniata</taxon>
        <taxon>Vertebrata</taxon>
        <taxon>Euteleostomi</taxon>
        <taxon>Actinopterygii</taxon>
        <taxon>Neopterygii</taxon>
        <taxon>Teleostei</taxon>
        <taxon>Ostariophysi</taxon>
        <taxon>Cypriniformes</taxon>
        <taxon>Cyprinidae</taxon>
        <taxon>Labeoninae</taxon>
        <taxon>Labeonini</taxon>
        <taxon>Labeo</taxon>
    </lineage>
</organism>
<evidence type="ECO:0000313" key="4">
    <source>
        <dbReference type="Proteomes" id="UP000290572"/>
    </source>
</evidence>
<evidence type="ECO:0000313" key="3">
    <source>
        <dbReference type="EMBL" id="RXN22448.1"/>
    </source>
</evidence>
<comment type="caution">
    <text evidence="2">The sequence shown here is derived from an EMBL/GenBank/DDBJ whole genome shotgun (WGS) entry which is preliminary data.</text>
</comment>
<dbReference type="SUPFAM" id="SSF56672">
    <property type="entry name" value="DNA/RNA polymerases"/>
    <property type="match status" value="1"/>
</dbReference>
<dbReference type="InterPro" id="IPR013103">
    <property type="entry name" value="RVT_2"/>
</dbReference>
<reference evidence="2 4" key="1">
    <citation type="submission" date="2018-03" db="EMBL/GenBank/DDBJ databases">
        <title>Draft genome sequence of Rohu Carp (Labeo rohita).</title>
        <authorList>
            <person name="Das P."/>
            <person name="Kushwaha B."/>
            <person name="Joshi C.G."/>
            <person name="Kumar D."/>
            <person name="Nagpure N.S."/>
            <person name="Sahoo L."/>
            <person name="Das S.P."/>
            <person name="Bit A."/>
            <person name="Patnaik S."/>
            <person name="Meher P.K."/>
            <person name="Jayasankar P."/>
            <person name="Koringa P.G."/>
            <person name="Patel N.V."/>
            <person name="Hinsu A.T."/>
            <person name="Kumar R."/>
            <person name="Pandey M."/>
            <person name="Agarwal S."/>
            <person name="Srivastava S."/>
            <person name="Singh M."/>
            <person name="Iquebal M.A."/>
            <person name="Jaiswal S."/>
            <person name="Angadi U.B."/>
            <person name="Kumar N."/>
            <person name="Raza M."/>
            <person name="Shah T.M."/>
            <person name="Rai A."/>
            <person name="Jena J.K."/>
        </authorList>
    </citation>
    <scope>NUCLEOTIDE SEQUENCE [LARGE SCALE GENOMIC DNA]</scope>
    <source>
        <strain evidence="2">DASCIFA01</strain>
        <tissue evidence="2">Testis</tissue>
    </source>
</reference>
<dbReference type="EMBL" id="QBIY01013588">
    <property type="protein sequence ID" value="RXN02292.1"/>
    <property type="molecule type" value="Genomic_DNA"/>
</dbReference>